<name>Q5JE83_THEKO</name>
<accession>Q5JE83</accession>
<gene>
    <name evidence="2" type="ordered locus">TK1132</name>
</gene>
<keyword evidence="1" id="KW-0472">Membrane</keyword>
<feature type="transmembrane region" description="Helical" evidence="1">
    <location>
        <begin position="133"/>
        <end position="152"/>
    </location>
</feature>
<dbReference type="InParanoid" id="Q5JE83"/>
<dbReference type="eggNOG" id="arCOG10089">
    <property type="taxonomic scope" value="Archaea"/>
</dbReference>
<keyword evidence="1" id="KW-1133">Transmembrane helix</keyword>
<evidence type="ECO:0000313" key="3">
    <source>
        <dbReference type="Proteomes" id="UP000000536"/>
    </source>
</evidence>
<feature type="transmembrane region" description="Helical" evidence="1">
    <location>
        <begin position="75"/>
        <end position="93"/>
    </location>
</feature>
<sequence>MKPRSLLYLFLFPAWEFLLMILLPSEYYVGASCLQIRPHPICAFHFSPSATFVLLVTAPFLISIILGLWKEWGELVAFGIPSLAVVLVTLLLLDLFEKSWIPPAGAGITSAVLYSVPGMGIRLNYSTKRVERLVWATTSFIVSFIICVMVWGGTSVAV</sequence>
<dbReference type="HOGENOM" id="CLU_1682791_0_0_2"/>
<evidence type="ECO:0000313" key="2">
    <source>
        <dbReference type="EMBL" id="BAD85321.1"/>
    </source>
</evidence>
<feature type="transmembrane region" description="Helical" evidence="1">
    <location>
        <begin position="7"/>
        <end position="29"/>
    </location>
</feature>
<reference evidence="2 3" key="1">
    <citation type="journal article" date="2005" name="Genome Res.">
        <title>Complete genome sequence of the hyperthermophilic archaeon Thermococcus kodakaraensis KOD1 and comparison with Pyrococcus genomes.</title>
        <authorList>
            <person name="Fukui T."/>
            <person name="Atomi H."/>
            <person name="Kanai T."/>
            <person name="Matsumi R."/>
            <person name="Fujiwara S."/>
            <person name="Imanaka T."/>
        </authorList>
    </citation>
    <scope>NUCLEOTIDE SEQUENCE [LARGE SCALE GENOMIC DNA]</scope>
    <source>
        <strain evidence="3">ATCC BAA-918 / JCM 12380 / KOD1</strain>
    </source>
</reference>
<dbReference type="OrthoDB" id="94128at2157"/>
<dbReference type="EMBL" id="AP006878">
    <property type="protein sequence ID" value="BAD85321.1"/>
    <property type="molecule type" value="Genomic_DNA"/>
</dbReference>
<feature type="transmembrane region" description="Helical" evidence="1">
    <location>
        <begin position="99"/>
        <end position="121"/>
    </location>
</feature>
<dbReference type="EnsemblBacteria" id="BAD85321">
    <property type="protein sequence ID" value="BAD85321"/>
    <property type="gene ID" value="TK1132"/>
</dbReference>
<feature type="transmembrane region" description="Helical" evidence="1">
    <location>
        <begin position="49"/>
        <end position="68"/>
    </location>
</feature>
<dbReference type="STRING" id="69014.TK1132"/>
<proteinExistence type="predicted"/>
<dbReference type="AlphaFoldDB" id="Q5JE83"/>
<dbReference type="KEGG" id="tko:TK1132"/>
<evidence type="ECO:0000256" key="1">
    <source>
        <dbReference type="SAM" id="Phobius"/>
    </source>
</evidence>
<dbReference type="Proteomes" id="UP000000536">
    <property type="component" value="Chromosome"/>
</dbReference>
<keyword evidence="3" id="KW-1185">Reference proteome</keyword>
<dbReference type="GeneID" id="78447646"/>
<protein>
    <submittedName>
        <fullName evidence="2">Hypothetical membrane protein</fullName>
    </submittedName>
</protein>
<keyword evidence="1" id="KW-0812">Transmembrane</keyword>
<dbReference type="RefSeq" id="WP_011250083.1">
    <property type="nucleotide sequence ID" value="NC_006624.1"/>
</dbReference>
<organism evidence="2 3">
    <name type="scientific">Thermococcus kodakarensis (strain ATCC BAA-918 / JCM 12380 / KOD1)</name>
    <name type="common">Pyrococcus kodakaraensis (strain KOD1)</name>
    <dbReference type="NCBI Taxonomy" id="69014"/>
    <lineage>
        <taxon>Archaea</taxon>
        <taxon>Methanobacteriati</taxon>
        <taxon>Methanobacteriota</taxon>
        <taxon>Thermococci</taxon>
        <taxon>Thermococcales</taxon>
        <taxon>Thermococcaceae</taxon>
        <taxon>Thermococcus</taxon>
    </lineage>
</organism>